<dbReference type="EMBL" id="FOSV01000025">
    <property type="protein sequence ID" value="SFL79787.1"/>
    <property type="molecule type" value="Genomic_DNA"/>
</dbReference>
<evidence type="ECO:0000313" key="2">
    <source>
        <dbReference type="EMBL" id="SFL79787.1"/>
    </source>
</evidence>
<organism evidence="2 3">
    <name type="scientific">Methylorubrum salsuginis</name>
    <dbReference type="NCBI Taxonomy" id="414703"/>
    <lineage>
        <taxon>Bacteria</taxon>
        <taxon>Pseudomonadati</taxon>
        <taxon>Pseudomonadota</taxon>
        <taxon>Alphaproteobacteria</taxon>
        <taxon>Hyphomicrobiales</taxon>
        <taxon>Methylobacteriaceae</taxon>
        <taxon>Methylorubrum</taxon>
    </lineage>
</organism>
<sequence>MSSGTGHTAGGAPTMPWVERAAREALGAHCEAAAAHQDTGEILKMLRERDEEADPLAAISEGQLLTIERQAKVLDLLRTVLAVVGEIRTRQDGHGLEMQALRLEMQTLETQVQRLQTRCDETYDRLVRATTRPAQSADSPKPA</sequence>
<evidence type="ECO:0000313" key="3">
    <source>
        <dbReference type="Proteomes" id="UP000198804"/>
    </source>
</evidence>
<reference evidence="3" key="1">
    <citation type="submission" date="2016-10" db="EMBL/GenBank/DDBJ databases">
        <authorList>
            <person name="Varghese N."/>
            <person name="Submissions S."/>
        </authorList>
    </citation>
    <scope>NUCLEOTIDE SEQUENCE [LARGE SCALE GENOMIC DNA]</scope>
    <source>
        <strain evidence="3">CGMCC 1.6474</strain>
    </source>
</reference>
<dbReference type="RefSeq" id="WP_244535562.1">
    <property type="nucleotide sequence ID" value="NZ_FOSV01000025.1"/>
</dbReference>
<evidence type="ECO:0000256" key="1">
    <source>
        <dbReference type="SAM" id="Coils"/>
    </source>
</evidence>
<feature type="coiled-coil region" evidence="1">
    <location>
        <begin position="98"/>
        <end position="125"/>
    </location>
</feature>
<gene>
    <name evidence="2" type="ORF">SAMN04488125_12512</name>
</gene>
<protein>
    <submittedName>
        <fullName evidence="2">Uncharacterized protein</fullName>
    </submittedName>
</protein>
<accession>A0A1I4KMT1</accession>
<proteinExistence type="predicted"/>
<dbReference type="Proteomes" id="UP000198804">
    <property type="component" value="Unassembled WGS sequence"/>
</dbReference>
<keyword evidence="3" id="KW-1185">Reference proteome</keyword>
<keyword evidence="1" id="KW-0175">Coiled coil</keyword>
<name>A0A1I4KMT1_9HYPH</name>
<dbReference type="AlphaFoldDB" id="A0A1I4KMT1"/>